<dbReference type="PIRSF" id="PIRSF022079">
    <property type="entry name" value="UCP022079"/>
    <property type="match status" value="1"/>
</dbReference>
<organism evidence="1 2">
    <name type="scientific">Halobellus salinus</name>
    <dbReference type="NCBI Taxonomy" id="931585"/>
    <lineage>
        <taxon>Archaea</taxon>
        <taxon>Methanobacteriati</taxon>
        <taxon>Methanobacteriota</taxon>
        <taxon>Stenosarchaea group</taxon>
        <taxon>Halobacteria</taxon>
        <taxon>Halobacteriales</taxon>
        <taxon>Haloferacaceae</taxon>
        <taxon>Halobellus</taxon>
    </lineage>
</organism>
<evidence type="ECO:0008006" key="3">
    <source>
        <dbReference type="Google" id="ProtNLM"/>
    </source>
</evidence>
<proteinExistence type="predicted"/>
<sequence>MADAEETYYTEDRWQNWLARVETEEIDPENEDSARLLLNLQDDAAIAVAKIISAFEEGRLEAEEAVEELDRVRSIVLSEPDLSIENDTAREDKAILVDGVQTSLVCVFYAAEEYIAAGPAEEAPIAEYVEAAAAAEADDDMDAALGYLVQAGTRIIAGDDLDMSVVEEIEYGLVSEWVNGLDSLQSAMSDPEVVEEED</sequence>
<reference evidence="1" key="2">
    <citation type="submission" date="2020-09" db="EMBL/GenBank/DDBJ databases">
        <authorList>
            <person name="Sun Q."/>
            <person name="Ohkuma M."/>
        </authorList>
    </citation>
    <scope>NUCLEOTIDE SEQUENCE</scope>
    <source>
        <strain evidence="1">JCM 14359</strain>
    </source>
</reference>
<dbReference type="InterPro" id="IPR014518">
    <property type="entry name" value="UCP022079"/>
</dbReference>
<protein>
    <recommendedName>
        <fullName evidence="3">DUF2150 family protein</fullName>
    </recommendedName>
</protein>
<keyword evidence="2" id="KW-1185">Reference proteome</keyword>
<dbReference type="EMBL" id="BMOC01000025">
    <property type="protein sequence ID" value="GGJ16004.1"/>
    <property type="molecule type" value="Genomic_DNA"/>
</dbReference>
<reference evidence="1" key="1">
    <citation type="journal article" date="2014" name="Int. J. Syst. Evol. Microbiol.">
        <title>Complete genome sequence of Corynebacterium casei LMG S-19264T (=DSM 44701T), isolated from a smear-ripened cheese.</title>
        <authorList>
            <consortium name="US DOE Joint Genome Institute (JGI-PGF)"/>
            <person name="Walter F."/>
            <person name="Albersmeier A."/>
            <person name="Kalinowski J."/>
            <person name="Ruckert C."/>
        </authorList>
    </citation>
    <scope>NUCLEOTIDE SEQUENCE</scope>
    <source>
        <strain evidence="1">JCM 14359</strain>
    </source>
</reference>
<dbReference type="OrthoDB" id="145435at2157"/>
<dbReference type="AlphaFoldDB" id="A0A830EJC4"/>
<accession>A0A830EJC4</accession>
<dbReference type="Pfam" id="PF09920">
    <property type="entry name" value="DUF2150"/>
    <property type="match status" value="1"/>
</dbReference>
<comment type="caution">
    <text evidence="1">The sequence shown here is derived from an EMBL/GenBank/DDBJ whole genome shotgun (WGS) entry which is preliminary data.</text>
</comment>
<name>A0A830EJC4_9EURY</name>
<dbReference type="RefSeq" id="WP_188788369.1">
    <property type="nucleotide sequence ID" value="NZ_BMOC01000025.1"/>
</dbReference>
<dbReference type="Proteomes" id="UP000653099">
    <property type="component" value="Unassembled WGS sequence"/>
</dbReference>
<evidence type="ECO:0000313" key="1">
    <source>
        <dbReference type="EMBL" id="GGJ16004.1"/>
    </source>
</evidence>
<gene>
    <name evidence="1" type="ORF">GCM10008995_27290</name>
</gene>
<evidence type="ECO:0000313" key="2">
    <source>
        <dbReference type="Proteomes" id="UP000653099"/>
    </source>
</evidence>